<dbReference type="AlphaFoldDB" id="A0AAJ2MTD3"/>
<evidence type="ECO:0000313" key="2">
    <source>
        <dbReference type="Proteomes" id="UP001251948"/>
    </source>
</evidence>
<evidence type="ECO:0000313" key="1">
    <source>
        <dbReference type="EMBL" id="MDT3468913.1"/>
    </source>
</evidence>
<name>A0AAJ2MTD3_STEMA</name>
<gene>
    <name evidence="1" type="ORF">ROV92_13065</name>
</gene>
<protein>
    <submittedName>
        <fullName evidence="1">Uncharacterized protein</fullName>
    </submittedName>
</protein>
<dbReference type="RefSeq" id="WP_312562631.1">
    <property type="nucleotide sequence ID" value="NZ_JAVSKO010000005.1"/>
</dbReference>
<reference evidence="1" key="1">
    <citation type="submission" date="2023-07" db="EMBL/GenBank/DDBJ databases">
        <title>Comparative genomics of clinical Stenotrophomonas maltophilia isolates reveals regions of diversity which correlate with colonization and persistence in vivo.</title>
        <authorList>
            <person name="Mcdaniel M.S."/>
            <person name="Swords W.E."/>
            <person name="Sumpter N.A."/>
            <person name="Lindgren N.R."/>
            <person name="Billiot C.E."/>
        </authorList>
    </citation>
    <scope>NUCLEOTIDE SEQUENCE</scope>
    <source>
        <strain evidence="1">Ism4</strain>
    </source>
</reference>
<proteinExistence type="predicted"/>
<dbReference type="EMBL" id="JAVSKO010000005">
    <property type="protein sequence ID" value="MDT3468913.1"/>
    <property type="molecule type" value="Genomic_DNA"/>
</dbReference>
<comment type="caution">
    <text evidence="1">The sequence shown here is derived from an EMBL/GenBank/DDBJ whole genome shotgun (WGS) entry which is preliminary data.</text>
</comment>
<accession>A0AAJ2MTD3</accession>
<organism evidence="1 2">
    <name type="scientific">Stenotrophomonas maltophilia</name>
    <name type="common">Pseudomonas maltophilia</name>
    <name type="synonym">Xanthomonas maltophilia</name>
    <dbReference type="NCBI Taxonomy" id="40324"/>
    <lineage>
        <taxon>Bacteria</taxon>
        <taxon>Pseudomonadati</taxon>
        <taxon>Pseudomonadota</taxon>
        <taxon>Gammaproteobacteria</taxon>
        <taxon>Lysobacterales</taxon>
        <taxon>Lysobacteraceae</taxon>
        <taxon>Stenotrophomonas</taxon>
        <taxon>Stenotrophomonas maltophilia group</taxon>
    </lineage>
</organism>
<sequence length="260" mass="27128">MANVKYADPSYPLISPTDDDQVMFRTGAGADGRAPLVQPKGYIEGLRLEWVSGTQIRVTTGSAYVPGPKRIAELATAVTITPSLAASTMYHVYLTLVSGVIGAEATTTAPATPYIGTARAKTGDTSRRYLGSFMTKADATIANFIMSAGVVTYQESTDTAPFRALTNGVSTTQTSVSLGPSGVPVTATTAKMNVTNLATSGTMLMSNPAASTTNMQGIRPGSGFPMMFPVDSLQRVTYFYSAAPSGGGGYIDIIGYAVER</sequence>
<dbReference type="Proteomes" id="UP001251948">
    <property type="component" value="Unassembled WGS sequence"/>
</dbReference>